<dbReference type="Pfam" id="PF00800">
    <property type="entry name" value="PDT"/>
    <property type="match status" value="1"/>
</dbReference>
<keyword evidence="1" id="KW-0028">Amino-acid biosynthesis</keyword>
<dbReference type="Gene3D" id="3.40.190.10">
    <property type="entry name" value="Periplasmic binding protein-like II"/>
    <property type="match status" value="1"/>
</dbReference>
<dbReference type="GO" id="GO:0047769">
    <property type="term" value="F:arogenate dehydratase activity"/>
    <property type="evidence" value="ECO:0007669"/>
    <property type="project" value="TreeGrafter"/>
</dbReference>
<name>A0A7J7FY40_CAMSI</name>
<organism evidence="8 9">
    <name type="scientific">Camellia sinensis</name>
    <name type="common">Tea plant</name>
    <name type="synonym">Thea sinensis</name>
    <dbReference type="NCBI Taxonomy" id="4442"/>
    <lineage>
        <taxon>Eukaryota</taxon>
        <taxon>Viridiplantae</taxon>
        <taxon>Streptophyta</taxon>
        <taxon>Embryophyta</taxon>
        <taxon>Tracheophyta</taxon>
        <taxon>Spermatophyta</taxon>
        <taxon>Magnoliopsida</taxon>
        <taxon>eudicotyledons</taxon>
        <taxon>Gunneridae</taxon>
        <taxon>Pentapetalae</taxon>
        <taxon>asterids</taxon>
        <taxon>Ericales</taxon>
        <taxon>Theaceae</taxon>
        <taxon>Camellia</taxon>
    </lineage>
</organism>
<dbReference type="PANTHER" id="PTHR21022">
    <property type="entry name" value="PREPHENATE DEHYDRATASE P PROTEIN"/>
    <property type="match status" value="1"/>
</dbReference>
<sequence length="171" mass="19215">MFIRSSVSNIKLQLGLILSPKNYNLMTGLSLYKWVVSCISVLIYGTQLGRRGFRVSALPFIDGKIVVFLYAIFLISNIVMNGVDPTIKNAVKLWLADKTVLPIENSLVGSIHRNYDLLLRHKLHIVGEVQLAVNLCLLALLGVRTEHLKRVLSHLQRVGMLKLLLRSARSQ</sequence>
<keyword evidence="4" id="KW-0456">Lyase</keyword>
<feature type="domain" description="Prephenate dehydratase" evidence="7">
    <location>
        <begin position="50"/>
        <end position="171"/>
    </location>
</feature>
<dbReference type="GO" id="GO:0004664">
    <property type="term" value="F:prephenate dehydratase activity"/>
    <property type="evidence" value="ECO:0007669"/>
    <property type="project" value="InterPro"/>
</dbReference>
<comment type="caution">
    <text evidence="8">The sequence shown here is derived from an EMBL/GenBank/DDBJ whole genome shotgun (WGS) entry which is preliminary data.</text>
</comment>
<dbReference type="PANTHER" id="PTHR21022:SF12">
    <property type="entry name" value="AROGENATE DEHYDRATASE"/>
    <property type="match status" value="1"/>
</dbReference>
<dbReference type="SUPFAM" id="SSF53850">
    <property type="entry name" value="Periplasmic binding protein-like II"/>
    <property type="match status" value="1"/>
</dbReference>
<keyword evidence="2" id="KW-0057">Aromatic amino acid biosynthesis</keyword>
<evidence type="ECO:0000256" key="4">
    <source>
        <dbReference type="ARBA" id="ARBA00023239"/>
    </source>
</evidence>
<dbReference type="GO" id="GO:0009094">
    <property type="term" value="P:L-phenylalanine biosynthetic process"/>
    <property type="evidence" value="ECO:0007669"/>
    <property type="project" value="UniProtKB-KW"/>
</dbReference>
<dbReference type="AlphaFoldDB" id="A0A7J7FY40"/>
<evidence type="ECO:0000313" key="9">
    <source>
        <dbReference type="Proteomes" id="UP000593564"/>
    </source>
</evidence>
<comment type="pathway">
    <text evidence="5">Amino-acid biosynthesis.</text>
</comment>
<feature type="transmembrane region" description="Helical" evidence="6">
    <location>
        <begin position="23"/>
        <end position="44"/>
    </location>
</feature>
<evidence type="ECO:0000259" key="7">
    <source>
        <dbReference type="PROSITE" id="PS51171"/>
    </source>
</evidence>
<keyword evidence="6" id="KW-1133">Transmembrane helix</keyword>
<evidence type="ECO:0000256" key="3">
    <source>
        <dbReference type="ARBA" id="ARBA00023222"/>
    </source>
</evidence>
<feature type="transmembrane region" description="Helical" evidence="6">
    <location>
        <begin position="65"/>
        <end position="83"/>
    </location>
</feature>
<gene>
    <name evidence="8" type="ORF">HYC85_029062</name>
</gene>
<proteinExistence type="predicted"/>
<keyword evidence="6" id="KW-0812">Transmembrane</keyword>
<reference evidence="8 9" key="2">
    <citation type="submission" date="2020-07" db="EMBL/GenBank/DDBJ databases">
        <title>Genome assembly of wild tea tree DASZ reveals pedigree and selection history of tea varieties.</title>
        <authorList>
            <person name="Zhang W."/>
        </authorList>
    </citation>
    <scope>NUCLEOTIDE SEQUENCE [LARGE SCALE GENOMIC DNA]</scope>
    <source>
        <strain evidence="9">cv. G240</strain>
        <tissue evidence="8">Leaf</tissue>
    </source>
</reference>
<protein>
    <recommendedName>
        <fullName evidence="7">Prephenate dehydratase domain-containing protein</fullName>
    </recommendedName>
</protein>
<keyword evidence="9" id="KW-1185">Reference proteome</keyword>
<evidence type="ECO:0000256" key="1">
    <source>
        <dbReference type="ARBA" id="ARBA00022605"/>
    </source>
</evidence>
<accession>A0A7J7FY40</accession>
<evidence type="ECO:0000256" key="6">
    <source>
        <dbReference type="SAM" id="Phobius"/>
    </source>
</evidence>
<keyword evidence="6" id="KW-0472">Membrane</keyword>
<dbReference type="InterPro" id="IPR001086">
    <property type="entry name" value="Preph_deHydtase"/>
</dbReference>
<evidence type="ECO:0000313" key="8">
    <source>
        <dbReference type="EMBL" id="KAF5932891.1"/>
    </source>
</evidence>
<evidence type="ECO:0000256" key="5">
    <source>
        <dbReference type="ARBA" id="ARBA00029440"/>
    </source>
</evidence>
<keyword evidence="3" id="KW-0584">Phenylalanine biosynthesis</keyword>
<dbReference type="PROSITE" id="PS51171">
    <property type="entry name" value="PREPHENATE_DEHYDR_3"/>
    <property type="match status" value="1"/>
</dbReference>
<dbReference type="EMBL" id="JACBKZ010000014">
    <property type="protein sequence ID" value="KAF5932891.1"/>
    <property type="molecule type" value="Genomic_DNA"/>
</dbReference>
<evidence type="ECO:0000256" key="2">
    <source>
        <dbReference type="ARBA" id="ARBA00023141"/>
    </source>
</evidence>
<dbReference type="GO" id="GO:0009507">
    <property type="term" value="C:chloroplast"/>
    <property type="evidence" value="ECO:0007669"/>
    <property type="project" value="TreeGrafter"/>
</dbReference>
<dbReference type="Proteomes" id="UP000593564">
    <property type="component" value="Unassembled WGS sequence"/>
</dbReference>
<reference evidence="9" key="1">
    <citation type="journal article" date="2020" name="Nat. Commun.">
        <title>Genome assembly of wild tea tree DASZ reveals pedigree and selection history of tea varieties.</title>
        <authorList>
            <person name="Zhang W."/>
            <person name="Zhang Y."/>
            <person name="Qiu H."/>
            <person name="Guo Y."/>
            <person name="Wan H."/>
            <person name="Zhang X."/>
            <person name="Scossa F."/>
            <person name="Alseekh S."/>
            <person name="Zhang Q."/>
            <person name="Wang P."/>
            <person name="Xu L."/>
            <person name="Schmidt M.H."/>
            <person name="Jia X."/>
            <person name="Li D."/>
            <person name="Zhu A."/>
            <person name="Guo F."/>
            <person name="Chen W."/>
            <person name="Ni D."/>
            <person name="Usadel B."/>
            <person name="Fernie A.R."/>
            <person name="Wen W."/>
        </authorList>
    </citation>
    <scope>NUCLEOTIDE SEQUENCE [LARGE SCALE GENOMIC DNA]</scope>
    <source>
        <strain evidence="9">cv. G240</strain>
    </source>
</reference>